<dbReference type="InterPro" id="IPR016181">
    <property type="entry name" value="Acyl_CoA_acyltransferase"/>
</dbReference>
<dbReference type="PANTHER" id="PTHR41368:SF1">
    <property type="entry name" value="PROTEIN YGHO"/>
    <property type="match status" value="1"/>
</dbReference>
<keyword evidence="2" id="KW-0808">Transferase</keyword>
<reference evidence="2" key="1">
    <citation type="journal article" date="2021" name="PeerJ">
        <title>Extensive microbial diversity within the chicken gut microbiome revealed by metagenomics and culture.</title>
        <authorList>
            <person name="Gilroy R."/>
            <person name="Ravi A."/>
            <person name="Getino M."/>
            <person name="Pursley I."/>
            <person name="Horton D.L."/>
            <person name="Alikhan N.F."/>
            <person name="Baker D."/>
            <person name="Gharbi K."/>
            <person name="Hall N."/>
            <person name="Watson M."/>
            <person name="Adriaenssens E.M."/>
            <person name="Foster-Nyarko E."/>
            <person name="Jarju S."/>
            <person name="Secka A."/>
            <person name="Antonio M."/>
            <person name="Oren A."/>
            <person name="Chaudhuri R.R."/>
            <person name="La Ragione R."/>
            <person name="Hildebrand F."/>
            <person name="Pallen M.J."/>
        </authorList>
    </citation>
    <scope>NUCLEOTIDE SEQUENCE</scope>
    <source>
        <strain evidence="2">ChiHjej12B11-16260</strain>
    </source>
</reference>
<dbReference type="GO" id="GO:0016747">
    <property type="term" value="F:acyltransferase activity, transferring groups other than amino-acyl groups"/>
    <property type="evidence" value="ECO:0007669"/>
    <property type="project" value="InterPro"/>
</dbReference>
<reference evidence="2" key="2">
    <citation type="submission" date="2021-04" db="EMBL/GenBank/DDBJ databases">
        <authorList>
            <person name="Gilroy R."/>
        </authorList>
    </citation>
    <scope>NUCLEOTIDE SEQUENCE</scope>
    <source>
        <strain evidence="2">ChiHjej12B11-16260</strain>
    </source>
</reference>
<dbReference type="Gene3D" id="3.40.630.30">
    <property type="match status" value="1"/>
</dbReference>
<keyword evidence="2" id="KW-0012">Acyltransferase</keyword>
<dbReference type="InterPro" id="IPR000182">
    <property type="entry name" value="GNAT_dom"/>
</dbReference>
<organism evidence="2 3">
    <name type="scientific">Candidatus Barnesiella excrementipullorum</name>
    <dbReference type="NCBI Taxonomy" id="2838479"/>
    <lineage>
        <taxon>Bacteria</taxon>
        <taxon>Pseudomonadati</taxon>
        <taxon>Bacteroidota</taxon>
        <taxon>Bacteroidia</taxon>
        <taxon>Bacteroidales</taxon>
        <taxon>Barnesiellaceae</taxon>
        <taxon>Barnesiella</taxon>
    </lineage>
</organism>
<dbReference type="PROSITE" id="PS51186">
    <property type="entry name" value="GNAT"/>
    <property type="match status" value="1"/>
</dbReference>
<dbReference type="InterPro" id="IPR039968">
    <property type="entry name" value="BcerS-like"/>
</dbReference>
<dbReference type="AlphaFoldDB" id="A0A9D2APU8"/>
<protein>
    <submittedName>
        <fullName evidence="2">GNAT family N-acetyltransferase</fullName>
        <ecNumber evidence="2">2.3.1.-</ecNumber>
    </submittedName>
</protein>
<dbReference type="EMBL" id="DXFB01000164">
    <property type="protein sequence ID" value="HIX45847.1"/>
    <property type="molecule type" value="Genomic_DNA"/>
</dbReference>
<name>A0A9D2APU8_9BACT</name>
<evidence type="ECO:0000313" key="3">
    <source>
        <dbReference type="Proteomes" id="UP000824246"/>
    </source>
</evidence>
<proteinExistence type="predicted"/>
<evidence type="ECO:0000313" key="2">
    <source>
        <dbReference type="EMBL" id="HIX45847.1"/>
    </source>
</evidence>
<feature type="domain" description="N-acetyltransferase" evidence="1">
    <location>
        <begin position="3"/>
        <end position="189"/>
    </location>
</feature>
<accession>A0A9D2APU8</accession>
<comment type="caution">
    <text evidence="2">The sequence shown here is derived from an EMBL/GenBank/DDBJ whole genome shotgun (WGS) entry which is preliminary data.</text>
</comment>
<gene>
    <name evidence="2" type="ORF">H9982_06460</name>
</gene>
<dbReference type="EC" id="2.3.1.-" evidence="2"/>
<sequence>MSVTIKEVSGKSALKAFAAFPTDYLYRNHPYYVPQLITDTMGTFSSDENPAYDFCEATCFMAYRDGKPVGRIAGIINKHFNEKAGKKEGRFGFVDFIDDEEVSKALFEAVENWARQKGMTSMHGPLGFTDMDPEGLLIEGYDEIGTSVTLYSYPYYRKHIESLGYTKETDWVEYKIYVPDSIPEKHQRITEIVRKKYNLRVIKYTSTNKLIKEYGQKVFNLINEAYADLYGYSALSQRQIDYYIKMYIPLLRLENLTLIVNETDELVGVGIALPSPAKALQKSKGRLFPFGFIPLLQALKGKNDVVELLLVAVRPDYQSKGVNALLFSDLIPIFQKNGYIYAESNPELEENNKVQSQWQYFERVQHKRRRAFCKPL</sequence>
<dbReference type="CDD" id="cd04301">
    <property type="entry name" value="NAT_SF"/>
    <property type="match status" value="1"/>
</dbReference>
<dbReference type="Pfam" id="PF00583">
    <property type="entry name" value="Acetyltransf_1"/>
    <property type="match status" value="1"/>
</dbReference>
<dbReference type="Proteomes" id="UP000824246">
    <property type="component" value="Unassembled WGS sequence"/>
</dbReference>
<dbReference type="SUPFAM" id="SSF55729">
    <property type="entry name" value="Acyl-CoA N-acyltransferases (Nat)"/>
    <property type="match status" value="1"/>
</dbReference>
<dbReference type="PANTHER" id="PTHR41368">
    <property type="entry name" value="PROTEIN YGHO"/>
    <property type="match status" value="1"/>
</dbReference>
<evidence type="ECO:0000259" key="1">
    <source>
        <dbReference type="PROSITE" id="PS51186"/>
    </source>
</evidence>